<dbReference type="EC" id="2.7.7.65" evidence="2"/>
<dbReference type="SUPFAM" id="SSF55073">
    <property type="entry name" value="Nucleotide cyclase"/>
    <property type="match status" value="1"/>
</dbReference>
<accession>A0AAW7QYI3</accession>
<comment type="cofactor">
    <cofactor evidence="1">
        <name>Mg(2+)</name>
        <dbReference type="ChEBI" id="CHEBI:18420"/>
    </cofactor>
</comment>
<gene>
    <name evidence="7" type="ORF">J6I90_03425</name>
    <name evidence="8" type="ORF">J6I92_11100</name>
</gene>
<dbReference type="PANTHER" id="PTHR45138:SF9">
    <property type="entry name" value="DIGUANYLATE CYCLASE DGCM-RELATED"/>
    <property type="match status" value="1"/>
</dbReference>
<proteinExistence type="predicted"/>
<dbReference type="SMART" id="SM00267">
    <property type="entry name" value="GGDEF"/>
    <property type="match status" value="1"/>
</dbReference>
<dbReference type="PROSITE" id="PS50887">
    <property type="entry name" value="GGDEF"/>
    <property type="match status" value="1"/>
</dbReference>
<name>A0AAW7QYI3_9GAMM</name>
<keyword evidence="7" id="KW-0808">Transferase</keyword>
<dbReference type="SUPFAM" id="SSF48452">
    <property type="entry name" value="TPR-like"/>
    <property type="match status" value="2"/>
</dbReference>
<feature type="domain" description="GGDEF" evidence="6">
    <location>
        <begin position="523"/>
        <end position="660"/>
    </location>
</feature>
<comment type="catalytic activity">
    <reaction evidence="3">
        <text>2 GTP = 3',3'-c-di-GMP + 2 diphosphate</text>
        <dbReference type="Rhea" id="RHEA:24898"/>
        <dbReference type="ChEBI" id="CHEBI:33019"/>
        <dbReference type="ChEBI" id="CHEBI:37565"/>
        <dbReference type="ChEBI" id="CHEBI:58805"/>
        <dbReference type="EC" id="2.7.7.65"/>
    </reaction>
</comment>
<dbReference type="EMBL" id="JAGGJB010000002">
    <property type="protein sequence ID" value="MDN7123918.1"/>
    <property type="molecule type" value="Genomic_DNA"/>
</dbReference>
<dbReference type="InterPro" id="IPR050469">
    <property type="entry name" value="Diguanylate_Cyclase"/>
</dbReference>
<dbReference type="InterPro" id="IPR043128">
    <property type="entry name" value="Rev_trsase/Diguanyl_cyclase"/>
</dbReference>
<dbReference type="GO" id="GO:0052621">
    <property type="term" value="F:diguanylate cyclase activity"/>
    <property type="evidence" value="ECO:0007669"/>
    <property type="project" value="UniProtKB-EC"/>
</dbReference>
<evidence type="ECO:0000256" key="3">
    <source>
        <dbReference type="ARBA" id="ARBA00034247"/>
    </source>
</evidence>
<feature type="coiled-coil region" evidence="4">
    <location>
        <begin position="380"/>
        <end position="452"/>
    </location>
</feature>
<evidence type="ECO:0000313" key="8">
    <source>
        <dbReference type="EMBL" id="MDN7130418.1"/>
    </source>
</evidence>
<dbReference type="FunFam" id="3.30.70.270:FF:000001">
    <property type="entry name" value="Diguanylate cyclase domain protein"/>
    <property type="match status" value="1"/>
</dbReference>
<dbReference type="EMBL" id="JAGGJC010000005">
    <property type="protein sequence ID" value="MDN7130418.1"/>
    <property type="molecule type" value="Genomic_DNA"/>
</dbReference>
<keyword evidence="4" id="KW-0175">Coiled coil</keyword>
<evidence type="ECO:0000256" key="4">
    <source>
        <dbReference type="SAM" id="Coils"/>
    </source>
</evidence>
<dbReference type="AlphaFoldDB" id="A0AAW7QYI3"/>
<dbReference type="RefSeq" id="WP_301774082.1">
    <property type="nucleotide sequence ID" value="NZ_JAGGJB010000002.1"/>
</dbReference>
<dbReference type="Proteomes" id="UP001169491">
    <property type="component" value="Unassembled WGS sequence"/>
</dbReference>
<evidence type="ECO:0000313" key="7">
    <source>
        <dbReference type="EMBL" id="MDN7123918.1"/>
    </source>
</evidence>
<dbReference type="InterPro" id="IPR011990">
    <property type="entry name" value="TPR-like_helical_dom_sf"/>
</dbReference>
<dbReference type="InterPro" id="IPR000160">
    <property type="entry name" value="GGDEF_dom"/>
</dbReference>
<organism evidence="7 10">
    <name type="scientific">Pseudidiomarina terrestris</name>
    <dbReference type="NCBI Taxonomy" id="2820060"/>
    <lineage>
        <taxon>Bacteria</taxon>
        <taxon>Pseudomonadati</taxon>
        <taxon>Pseudomonadota</taxon>
        <taxon>Gammaproteobacteria</taxon>
        <taxon>Alteromonadales</taxon>
        <taxon>Idiomarinaceae</taxon>
        <taxon>Pseudidiomarina</taxon>
    </lineage>
</organism>
<keyword evidence="5" id="KW-1133">Transmembrane helix</keyword>
<keyword evidence="5" id="KW-0812">Transmembrane</keyword>
<evidence type="ECO:0000256" key="2">
    <source>
        <dbReference type="ARBA" id="ARBA00012528"/>
    </source>
</evidence>
<dbReference type="PANTHER" id="PTHR45138">
    <property type="entry name" value="REGULATORY COMPONENTS OF SENSORY TRANSDUCTION SYSTEM"/>
    <property type="match status" value="1"/>
</dbReference>
<protein>
    <recommendedName>
        <fullName evidence="2">diguanylate cyclase</fullName>
        <ecNumber evidence="2">2.7.7.65</ecNumber>
    </recommendedName>
</protein>
<evidence type="ECO:0000259" key="6">
    <source>
        <dbReference type="PROSITE" id="PS50887"/>
    </source>
</evidence>
<evidence type="ECO:0000313" key="9">
    <source>
        <dbReference type="Proteomes" id="UP001169491"/>
    </source>
</evidence>
<keyword evidence="5" id="KW-0472">Membrane</keyword>
<dbReference type="CDD" id="cd01949">
    <property type="entry name" value="GGDEF"/>
    <property type="match status" value="1"/>
</dbReference>
<keyword evidence="9" id="KW-1185">Reference proteome</keyword>
<evidence type="ECO:0000313" key="10">
    <source>
        <dbReference type="Proteomes" id="UP001169492"/>
    </source>
</evidence>
<keyword evidence="7" id="KW-0548">Nucleotidyltransferase</keyword>
<dbReference type="Pfam" id="PF00990">
    <property type="entry name" value="GGDEF"/>
    <property type="match status" value="1"/>
</dbReference>
<dbReference type="Gene3D" id="3.30.70.270">
    <property type="match status" value="1"/>
</dbReference>
<reference evidence="9 10" key="1">
    <citation type="submission" date="2021-03" db="EMBL/GenBank/DDBJ databases">
        <title>Pseudidiomarina terrestris, a new bacterium isolated from saline soil.</title>
        <authorList>
            <person name="Galisteo C."/>
            <person name="De La Haba R."/>
            <person name="Sanchez-Porro C."/>
            <person name="Ventosa A."/>
        </authorList>
    </citation>
    <scope>NUCLEOTIDE SEQUENCE [LARGE SCALE GENOMIC DNA]</scope>
    <source>
        <strain evidence="7 10">1APP75-32.1</strain>
        <strain evidence="9">1APR75-15</strain>
        <strain evidence="8">1ASR75-15</strain>
    </source>
</reference>
<dbReference type="Proteomes" id="UP001169492">
    <property type="component" value="Unassembled WGS sequence"/>
</dbReference>
<sequence>MNRRSIYAKSCIAISSLLLVIFSLPLSASNLPSFFDFNEKNARAQTPARDLALEAQLDALMDADFVPSDTQALDELLRDVDVNTPIETFVRAQGYQILRLAMQDNLTAALVIAEEVEQLATAADNLNAIAEINVIIAEAHVANEKFDKASTRVERILELLPRVSNVRIRFHANHLVARILQNNNDTSDALEYLLAAQALLPLTEAQGQQRRRHFLSLHLARIQANLGRWAASMATAENAIEDTRRTGIRTHLPDLYLVRAYSKQYQNGPSQSIVDAFLEAAQVARDMGNARVEMLSYNNAGATKLHLNELNDATQYLQQGLVIARRIGNINERSVTEFNLGYIKVLQEQYDAGITEMLAAAEVFNGFALKREQAILLTHIARAYELAGRYQEQAETLKKQAALRQEVAETQREQQINELQVRYEAAEKSYEIKLLEQQAELQRQELASQERKQDFVVLAGAFMLVLLIVFAGVYRKTRKLNLLLNEANAELQEQSLRDPLTGLHNRRAIYDRLLRDEQRIYTGNHAVFILDIDHFKTINDKYGHSIGDEVLIEFGRRLKQATRSSDMAIRWGGEEFLLILENVQTEQVMQVARKLLTEIGEKPFHTSAGRLHITLSGGCTVMTSAKEQMPPNWDDTVRLVDELLYQAKNEGRNRIRYQPDSGPRETIYLRP</sequence>
<evidence type="ECO:0000256" key="1">
    <source>
        <dbReference type="ARBA" id="ARBA00001946"/>
    </source>
</evidence>
<feature type="transmembrane region" description="Helical" evidence="5">
    <location>
        <begin position="455"/>
        <end position="474"/>
    </location>
</feature>
<comment type="caution">
    <text evidence="7">The sequence shown here is derived from an EMBL/GenBank/DDBJ whole genome shotgun (WGS) entry which is preliminary data.</text>
</comment>
<dbReference type="Gene3D" id="1.25.40.10">
    <property type="entry name" value="Tetratricopeptide repeat domain"/>
    <property type="match status" value="1"/>
</dbReference>
<evidence type="ECO:0000256" key="5">
    <source>
        <dbReference type="SAM" id="Phobius"/>
    </source>
</evidence>
<dbReference type="NCBIfam" id="TIGR00254">
    <property type="entry name" value="GGDEF"/>
    <property type="match status" value="1"/>
</dbReference>
<dbReference type="InterPro" id="IPR029787">
    <property type="entry name" value="Nucleotide_cyclase"/>
</dbReference>